<keyword evidence="1" id="KW-0472">Membrane</keyword>
<proteinExistence type="predicted"/>
<feature type="transmembrane region" description="Helical" evidence="1">
    <location>
        <begin position="15"/>
        <end position="43"/>
    </location>
</feature>
<keyword evidence="1" id="KW-1133">Transmembrane helix</keyword>
<evidence type="ECO:0000256" key="1">
    <source>
        <dbReference type="SAM" id="Phobius"/>
    </source>
</evidence>
<gene>
    <name evidence="2" type="ORF">A2527_09740</name>
</gene>
<dbReference type="STRING" id="1817772.A2527_09740"/>
<reference evidence="2 3" key="1">
    <citation type="journal article" date="2016" name="Nat. Commun.">
        <title>Thousands of microbial genomes shed light on interconnected biogeochemical processes in an aquifer system.</title>
        <authorList>
            <person name="Anantharaman K."/>
            <person name="Brown C.T."/>
            <person name="Hug L.A."/>
            <person name="Sharon I."/>
            <person name="Castelle C.J."/>
            <person name="Probst A.J."/>
            <person name="Thomas B.C."/>
            <person name="Singh A."/>
            <person name="Wilkins M.J."/>
            <person name="Karaoz U."/>
            <person name="Brodie E.L."/>
            <person name="Williams K.H."/>
            <person name="Hubbard S.S."/>
            <person name="Banfield J.F."/>
        </authorList>
    </citation>
    <scope>NUCLEOTIDE SEQUENCE [LARGE SCALE GENOMIC DNA]</scope>
</reference>
<name>A0A1F6G7P0_9PROT</name>
<accession>A0A1F6G7P0</accession>
<feature type="transmembrane region" description="Helical" evidence="1">
    <location>
        <begin position="81"/>
        <end position="98"/>
    </location>
</feature>
<keyword evidence="1" id="KW-0812">Transmembrane</keyword>
<protein>
    <submittedName>
        <fullName evidence="2">Uncharacterized protein</fullName>
    </submittedName>
</protein>
<evidence type="ECO:0000313" key="2">
    <source>
        <dbReference type="EMBL" id="OGG94118.1"/>
    </source>
</evidence>
<feature type="transmembrane region" description="Helical" evidence="1">
    <location>
        <begin position="55"/>
        <end position="75"/>
    </location>
</feature>
<comment type="caution">
    <text evidence="2">The sequence shown here is derived from an EMBL/GenBank/DDBJ whole genome shotgun (WGS) entry which is preliminary data.</text>
</comment>
<organism evidence="2 3">
    <name type="scientific">Candidatus Lambdaproteobacteria bacterium RIFOXYD2_FULL_50_16</name>
    <dbReference type="NCBI Taxonomy" id="1817772"/>
    <lineage>
        <taxon>Bacteria</taxon>
        <taxon>Pseudomonadati</taxon>
        <taxon>Pseudomonadota</taxon>
        <taxon>Candidatus Lambdaproteobacteria</taxon>
    </lineage>
</organism>
<sequence length="116" mass="12540">MKGAPKSARQRGAEWILVGCSVLLGAWALPMVAPIAVMAYGAFKWVWNKEQTQGLFWIAAGIVGLVLFQGFFIGLLWPLKALGALLILAGAGQIWLGSKIGIKQNAIIEIDHKEEP</sequence>
<evidence type="ECO:0000313" key="3">
    <source>
        <dbReference type="Proteomes" id="UP000178449"/>
    </source>
</evidence>
<dbReference type="Proteomes" id="UP000178449">
    <property type="component" value="Unassembled WGS sequence"/>
</dbReference>
<dbReference type="AlphaFoldDB" id="A0A1F6G7P0"/>
<dbReference type="EMBL" id="MFNE01000043">
    <property type="protein sequence ID" value="OGG94118.1"/>
    <property type="molecule type" value="Genomic_DNA"/>
</dbReference>